<keyword evidence="7" id="KW-1185">Reference proteome</keyword>
<dbReference type="PANTHER" id="PTHR21373">
    <property type="entry name" value="GLUCOSE REPRESSIBLE PROTEIN MAK10"/>
    <property type="match status" value="1"/>
</dbReference>
<evidence type="ECO:0000256" key="3">
    <source>
        <dbReference type="ARBA" id="ARBA00022490"/>
    </source>
</evidence>
<dbReference type="InterPro" id="IPR057983">
    <property type="entry name" value="NAA35-like_N"/>
</dbReference>
<dbReference type="InterPro" id="IPR057982">
    <property type="entry name" value="TPR_NAA35"/>
</dbReference>
<evidence type="ECO:0000313" key="7">
    <source>
        <dbReference type="Proteomes" id="UP001166286"/>
    </source>
</evidence>
<gene>
    <name evidence="6" type="ORF">JMJ35_009350</name>
</gene>
<dbReference type="Pfam" id="PF25789">
    <property type="entry name" value="TPR_NAA35"/>
    <property type="match status" value="1"/>
</dbReference>
<evidence type="ECO:0000256" key="1">
    <source>
        <dbReference type="ARBA" id="ARBA00004496"/>
    </source>
</evidence>
<feature type="domain" description="NAA35-like N-terminal" evidence="4">
    <location>
        <begin position="55"/>
        <end position="216"/>
    </location>
</feature>
<evidence type="ECO:0000313" key="6">
    <source>
        <dbReference type="EMBL" id="KAK0508266.1"/>
    </source>
</evidence>
<dbReference type="InterPro" id="IPR007244">
    <property type="entry name" value="Naa35_N"/>
</dbReference>
<accession>A0AA39QUT8</accession>
<comment type="subcellular location">
    <subcellularLocation>
        <location evidence="1">Cytoplasm</location>
    </subcellularLocation>
</comment>
<organism evidence="6 7">
    <name type="scientific">Cladonia borealis</name>
    <dbReference type="NCBI Taxonomy" id="184061"/>
    <lineage>
        <taxon>Eukaryota</taxon>
        <taxon>Fungi</taxon>
        <taxon>Dikarya</taxon>
        <taxon>Ascomycota</taxon>
        <taxon>Pezizomycotina</taxon>
        <taxon>Lecanoromycetes</taxon>
        <taxon>OSLEUM clade</taxon>
        <taxon>Lecanoromycetidae</taxon>
        <taxon>Lecanorales</taxon>
        <taxon>Lecanorineae</taxon>
        <taxon>Cladoniaceae</taxon>
        <taxon>Cladonia</taxon>
    </lineage>
</organism>
<evidence type="ECO:0000259" key="4">
    <source>
        <dbReference type="Pfam" id="PF04112"/>
    </source>
</evidence>
<feature type="domain" description="NAA35-like TPR repeats" evidence="5">
    <location>
        <begin position="333"/>
        <end position="735"/>
    </location>
</feature>
<name>A0AA39QUT8_9LECA</name>
<comment type="similarity">
    <text evidence="2">Belongs to the MAK10 family.</text>
</comment>
<proteinExistence type="inferred from homology"/>
<dbReference type="AlphaFoldDB" id="A0AA39QUT8"/>
<dbReference type="EMBL" id="JAFEKC020000021">
    <property type="protein sequence ID" value="KAK0508266.1"/>
    <property type="molecule type" value="Genomic_DNA"/>
</dbReference>
<sequence>MADMSKLTIREIHSKPAFEKDDDGSVADQHPAWRPGVARDITTGFSTAASALTTGQLVKDEFFTLFEAVGALEIMDPKMDSGHLRSGETLEDDYDVLRELLPEEVIGIMDQLLCFEMAWHAGHPLSQSLFTSLYLDRLLWPEPKMLEEARFDRSKVPKPENKMLHLVLRAYCLSLVKTCDFVHQRISKEHYYEEEDFVSNLYHRNLLTQFDVVEIHHMINEALNYVSKLTNISITLRDALVVRLELRSYFLSAVQFDEIIDDHRVPWWERCLRLIPALPKTTYLGMRVEASFSIKIQRRLASTVPPRPMVNMSFDEAFEQLTKLCQNGKDAYRILDYRGGANLMRFIWAYQSRTPQPSVYIRCLMQAMVFSEMRVLGMMSFKELILDNLREIVMPADVLLDSSNFDVEAPQDPRFHVAKRMDDFMATAADRFLDIFRTLCMNRSRLRRILCHLVLEWDNLQFDAENFDTELRKYSNEAPLKDANSSEDLWAFPLSSWAYYHKLQQMEWIVQMGFELDVYQIDELGGMYWYLQYLISTRIQHLERIRTFTTRRLTRISESTLEEKAAFRRSFSFLDFAILEASATLSFADGLSCLFSFFAHLRLVPAPYHDRPYSTPEFRYNLRMRPFISISLPEVPSYQQFAALISLRMPDKNGTYGSKVKPAQSEINQQASQMLELAEQSLKAARREWEAVSKANAETARCQGCEDWWRTSVKNVMRACINANIVVSTAKKALANAGTGDARDVLKVEMVESAKGYHPWWIVPKISAK</sequence>
<comment type="caution">
    <text evidence="6">The sequence shown here is derived from an EMBL/GenBank/DDBJ whole genome shotgun (WGS) entry which is preliminary data.</text>
</comment>
<dbReference type="Pfam" id="PF04112">
    <property type="entry name" value="Mak10"/>
    <property type="match status" value="1"/>
</dbReference>
<dbReference type="GO" id="GO:0031417">
    <property type="term" value="C:NatC complex"/>
    <property type="evidence" value="ECO:0007669"/>
    <property type="project" value="InterPro"/>
</dbReference>
<evidence type="ECO:0000256" key="2">
    <source>
        <dbReference type="ARBA" id="ARBA00006289"/>
    </source>
</evidence>
<protein>
    <submittedName>
        <fullName evidence="6">Uncharacterized protein</fullName>
    </submittedName>
</protein>
<reference evidence="6" key="1">
    <citation type="submission" date="2023-03" db="EMBL/GenBank/DDBJ databases">
        <title>Complete genome of Cladonia borealis.</title>
        <authorList>
            <person name="Park H."/>
        </authorList>
    </citation>
    <scope>NUCLEOTIDE SEQUENCE</scope>
    <source>
        <strain evidence="6">ANT050790</strain>
    </source>
</reference>
<dbReference type="Proteomes" id="UP001166286">
    <property type="component" value="Unassembled WGS sequence"/>
</dbReference>
<dbReference type="PANTHER" id="PTHR21373:SF0">
    <property type="entry name" value="N-ALPHA-ACETYLTRANSFERASE 35, NATC AUXILIARY SUBUNIT"/>
    <property type="match status" value="1"/>
</dbReference>
<keyword evidence="3" id="KW-0963">Cytoplasm</keyword>
<evidence type="ECO:0000259" key="5">
    <source>
        <dbReference type="Pfam" id="PF25789"/>
    </source>
</evidence>